<name>X1UKU8_9ZZZZ</name>
<sequence length="43" mass="4896">MYKNSSSECTEVSGEALHKIKEISQQNNAGTYKHNKMLLLLKQ</sequence>
<gene>
    <name evidence="1" type="ORF">S12H4_27855</name>
</gene>
<organism evidence="1">
    <name type="scientific">marine sediment metagenome</name>
    <dbReference type="NCBI Taxonomy" id="412755"/>
    <lineage>
        <taxon>unclassified sequences</taxon>
        <taxon>metagenomes</taxon>
        <taxon>ecological metagenomes</taxon>
    </lineage>
</organism>
<dbReference type="AlphaFoldDB" id="X1UKU8"/>
<protein>
    <submittedName>
        <fullName evidence="1">Uncharacterized protein</fullName>
    </submittedName>
</protein>
<evidence type="ECO:0000313" key="1">
    <source>
        <dbReference type="EMBL" id="GAJ00501.1"/>
    </source>
</evidence>
<comment type="caution">
    <text evidence="1">The sequence shown here is derived from an EMBL/GenBank/DDBJ whole genome shotgun (WGS) entry which is preliminary data.</text>
</comment>
<proteinExistence type="predicted"/>
<accession>X1UKU8</accession>
<dbReference type="EMBL" id="BARW01015933">
    <property type="protein sequence ID" value="GAJ00501.1"/>
    <property type="molecule type" value="Genomic_DNA"/>
</dbReference>
<reference evidence="1" key="1">
    <citation type="journal article" date="2014" name="Front. Microbiol.">
        <title>High frequency of phylogenetically diverse reductive dehalogenase-homologous genes in deep subseafloor sedimentary metagenomes.</title>
        <authorList>
            <person name="Kawai M."/>
            <person name="Futagami T."/>
            <person name="Toyoda A."/>
            <person name="Takaki Y."/>
            <person name="Nishi S."/>
            <person name="Hori S."/>
            <person name="Arai W."/>
            <person name="Tsubouchi T."/>
            <person name="Morono Y."/>
            <person name="Uchiyama I."/>
            <person name="Ito T."/>
            <person name="Fujiyama A."/>
            <person name="Inagaki F."/>
            <person name="Takami H."/>
        </authorList>
    </citation>
    <scope>NUCLEOTIDE SEQUENCE</scope>
    <source>
        <strain evidence="1">Expedition CK06-06</strain>
    </source>
</reference>